<feature type="domain" description="STAS" evidence="3">
    <location>
        <begin position="6"/>
        <end position="111"/>
    </location>
</feature>
<dbReference type="CDD" id="cd07043">
    <property type="entry name" value="STAS_anti-anti-sigma_factors"/>
    <property type="match status" value="1"/>
</dbReference>
<evidence type="ECO:0000313" key="4">
    <source>
        <dbReference type="EMBL" id="KAA0258904.1"/>
    </source>
</evidence>
<dbReference type="Gene3D" id="3.30.750.24">
    <property type="entry name" value="STAS domain"/>
    <property type="match status" value="1"/>
</dbReference>
<dbReference type="Proteomes" id="UP000322876">
    <property type="component" value="Unassembled WGS sequence"/>
</dbReference>
<evidence type="ECO:0000259" key="3">
    <source>
        <dbReference type="PROSITE" id="PS50801"/>
    </source>
</evidence>
<dbReference type="OrthoDB" id="9796076at2"/>
<dbReference type="InterPro" id="IPR002645">
    <property type="entry name" value="STAS_dom"/>
</dbReference>
<dbReference type="PANTHER" id="PTHR33495">
    <property type="entry name" value="ANTI-SIGMA FACTOR ANTAGONIST TM_1081-RELATED-RELATED"/>
    <property type="match status" value="1"/>
</dbReference>
<accession>A0A5A8F437</accession>
<sequence>MPFDIIEKKDDIVVIVIPTRLDASNSQDLKDIIAQKVGEKKFKFIIDLSNTEFVDSSGLGAMVSKIAHCRANGGDVKIVVTNDRIKEIFQITHLDKVLKEYTNADEAVAAFNES</sequence>
<dbReference type="InterPro" id="IPR036513">
    <property type="entry name" value="STAS_dom_sf"/>
</dbReference>
<gene>
    <name evidence="4" type="ORF">FHQ18_02865</name>
</gene>
<evidence type="ECO:0000313" key="5">
    <source>
        <dbReference type="Proteomes" id="UP000322876"/>
    </source>
</evidence>
<evidence type="ECO:0000256" key="2">
    <source>
        <dbReference type="RuleBase" id="RU003749"/>
    </source>
</evidence>
<dbReference type="AlphaFoldDB" id="A0A5A8F437"/>
<dbReference type="Pfam" id="PF01740">
    <property type="entry name" value="STAS"/>
    <property type="match status" value="1"/>
</dbReference>
<dbReference type="InterPro" id="IPR003658">
    <property type="entry name" value="Anti-sigma_ant"/>
</dbReference>
<protein>
    <recommendedName>
        <fullName evidence="2">Anti-sigma factor antagonist</fullName>
    </recommendedName>
</protein>
<dbReference type="NCBIfam" id="TIGR00377">
    <property type="entry name" value="ant_ant_sig"/>
    <property type="match status" value="1"/>
</dbReference>
<name>A0A5A8F437_9BACT</name>
<keyword evidence="5" id="KW-1185">Reference proteome</keyword>
<organism evidence="4 5">
    <name type="scientific">Deferribacter autotrophicus</name>
    <dbReference type="NCBI Taxonomy" id="500465"/>
    <lineage>
        <taxon>Bacteria</taxon>
        <taxon>Pseudomonadati</taxon>
        <taxon>Deferribacterota</taxon>
        <taxon>Deferribacteres</taxon>
        <taxon>Deferribacterales</taxon>
        <taxon>Deferribacteraceae</taxon>
        <taxon>Deferribacter</taxon>
    </lineage>
</organism>
<dbReference type="PANTHER" id="PTHR33495:SF2">
    <property type="entry name" value="ANTI-SIGMA FACTOR ANTAGONIST TM_1081-RELATED"/>
    <property type="match status" value="1"/>
</dbReference>
<dbReference type="GO" id="GO:0043856">
    <property type="term" value="F:anti-sigma factor antagonist activity"/>
    <property type="evidence" value="ECO:0007669"/>
    <property type="project" value="InterPro"/>
</dbReference>
<dbReference type="PROSITE" id="PS50801">
    <property type="entry name" value="STAS"/>
    <property type="match status" value="1"/>
</dbReference>
<comment type="similarity">
    <text evidence="1 2">Belongs to the anti-sigma-factor antagonist family.</text>
</comment>
<reference evidence="4 5" key="1">
    <citation type="submission" date="2019-06" db="EMBL/GenBank/DDBJ databases">
        <title>Genomic insights into carbon and energy metabolism of Deferribacter autotrophicus revealed new metabolic traits in the phylum Deferribacteres.</title>
        <authorList>
            <person name="Slobodkin A.I."/>
            <person name="Slobodkina G.B."/>
            <person name="Allioux M."/>
            <person name="Alain K."/>
            <person name="Jebbar M."/>
            <person name="Shadrin V."/>
            <person name="Kublanov I.V."/>
            <person name="Toshchakov S.V."/>
            <person name="Bonch-Osmolovskaya E.A."/>
        </authorList>
    </citation>
    <scope>NUCLEOTIDE SEQUENCE [LARGE SCALE GENOMIC DNA]</scope>
    <source>
        <strain evidence="4 5">SL50</strain>
    </source>
</reference>
<evidence type="ECO:0000256" key="1">
    <source>
        <dbReference type="ARBA" id="ARBA00009013"/>
    </source>
</evidence>
<dbReference type="RefSeq" id="WP_149265664.1">
    <property type="nucleotide sequence ID" value="NZ_VFJB01000003.1"/>
</dbReference>
<proteinExistence type="inferred from homology"/>
<comment type="caution">
    <text evidence="4">The sequence shown here is derived from an EMBL/GenBank/DDBJ whole genome shotgun (WGS) entry which is preliminary data.</text>
</comment>
<dbReference type="EMBL" id="VFJB01000003">
    <property type="protein sequence ID" value="KAA0258904.1"/>
    <property type="molecule type" value="Genomic_DNA"/>
</dbReference>
<dbReference type="SUPFAM" id="SSF52091">
    <property type="entry name" value="SpoIIaa-like"/>
    <property type="match status" value="1"/>
</dbReference>